<dbReference type="NCBIfam" id="NF000539">
    <property type="entry name" value="plantaricin"/>
    <property type="match status" value="1"/>
</dbReference>
<dbReference type="InterPro" id="IPR029243">
    <property type="entry name" value="Lantibiotic_alpha"/>
</dbReference>
<dbReference type="AlphaFoldDB" id="A0AAX1QF83"/>
<organism evidence="1 2">
    <name type="scientific">Priestia endophytica</name>
    <dbReference type="NCBI Taxonomy" id="135735"/>
    <lineage>
        <taxon>Bacteria</taxon>
        <taxon>Bacillati</taxon>
        <taxon>Bacillota</taxon>
        <taxon>Bacilli</taxon>
        <taxon>Bacillales</taxon>
        <taxon>Bacillaceae</taxon>
        <taxon>Priestia</taxon>
    </lineage>
</organism>
<name>A0AAX1QF83_9BACI</name>
<dbReference type="EMBL" id="LVYK01000002">
    <property type="protein sequence ID" value="RAS81736.1"/>
    <property type="molecule type" value="Genomic_DNA"/>
</dbReference>
<dbReference type="GO" id="GO:0050830">
    <property type="term" value="P:defense response to Gram-positive bacterium"/>
    <property type="evidence" value="ECO:0007669"/>
    <property type="project" value="InterPro"/>
</dbReference>
<reference evidence="1 2" key="1">
    <citation type="submission" date="2016-03" db="EMBL/GenBank/DDBJ databases">
        <title>Comparison of Bacillus endophyticus and B. anthracis characteristics using whole genome sequence analysis and microbiological techniques.</title>
        <authorList>
            <person name="Lekota K.E."/>
            <person name="Mafofo J."/>
            <person name="Rees J."/>
            <person name="Muchadeyi F.C."/>
            <person name="Madoroba E."/>
            <person name="Van Heerden H."/>
        </authorList>
    </citation>
    <scope>NUCLEOTIDE SEQUENCE [LARGE SCALE GENOMIC DNA]</scope>
    <source>
        <strain evidence="1 2">3631_10C</strain>
    </source>
</reference>
<evidence type="ECO:0008006" key="3">
    <source>
        <dbReference type="Google" id="ProtNLM"/>
    </source>
</evidence>
<dbReference type="RefSeq" id="WP_111922658.1">
    <property type="nucleotide sequence ID" value="NZ_LVYK01000002.1"/>
</dbReference>
<dbReference type="Pfam" id="PF14867">
    <property type="entry name" value="Lantibiotic_a"/>
    <property type="match status" value="1"/>
</dbReference>
<protein>
    <recommendedName>
        <fullName evidence="3">Plantaricin C family lantibiotic</fullName>
    </recommendedName>
</protein>
<gene>
    <name evidence="1" type="ORF">A3864_02605</name>
</gene>
<sequence>MKKSLFDQIAKEDMENILVEIDEHQEMAGFNTWNTISTSTCIAVSHFVGNDGKVCTYTVECVNNCR</sequence>
<comment type="caution">
    <text evidence="1">The sequence shown here is derived from an EMBL/GenBank/DDBJ whole genome shotgun (WGS) entry which is preliminary data.</text>
</comment>
<proteinExistence type="predicted"/>
<evidence type="ECO:0000313" key="1">
    <source>
        <dbReference type="EMBL" id="RAS81736.1"/>
    </source>
</evidence>
<accession>A0AAX1QF83</accession>
<evidence type="ECO:0000313" key="2">
    <source>
        <dbReference type="Proteomes" id="UP000250174"/>
    </source>
</evidence>
<dbReference type="Proteomes" id="UP000250174">
    <property type="component" value="Unassembled WGS sequence"/>
</dbReference>